<gene>
    <name evidence="3" type="ORF">YBY_25320</name>
    <name evidence="4" type="ORF">YBY_31140</name>
    <name evidence="5" type="ORF">YBY_34250</name>
</gene>
<dbReference type="InterPro" id="IPR036397">
    <property type="entry name" value="RNaseH_sf"/>
</dbReference>
<accession>A0A455WEK9</accession>
<dbReference type="EMBL" id="AP019537">
    <property type="protein sequence ID" value="BBJ05576.1"/>
    <property type="molecule type" value="Genomic_DNA"/>
</dbReference>
<dbReference type="PANTHER" id="PTHR35004:SF7">
    <property type="entry name" value="INTEGRASE PROTEIN"/>
    <property type="match status" value="1"/>
</dbReference>
<dbReference type="InterPro" id="IPR009057">
    <property type="entry name" value="Homeodomain-like_sf"/>
</dbReference>
<feature type="compositionally biased region" description="Basic and acidic residues" evidence="1">
    <location>
        <begin position="382"/>
        <end position="393"/>
    </location>
</feature>
<evidence type="ECO:0000259" key="2">
    <source>
        <dbReference type="PROSITE" id="PS50994"/>
    </source>
</evidence>
<dbReference type="NCBIfam" id="NF033594">
    <property type="entry name" value="transpos_ISNCY_2"/>
    <property type="match status" value="1"/>
</dbReference>
<name>A0A455WEK9_MARNT</name>
<dbReference type="AlphaFoldDB" id="A0A455WEK9"/>
<dbReference type="GO" id="GO:0015074">
    <property type="term" value="P:DNA integration"/>
    <property type="evidence" value="ECO:0007669"/>
    <property type="project" value="InterPro"/>
</dbReference>
<dbReference type="EMBL" id="AP019537">
    <property type="protein sequence ID" value="BBJ04683.1"/>
    <property type="molecule type" value="Genomic_DNA"/>
</dbReference>
<proteinExistence type="predicted"/>
<dbReference type="SUPFAM" id="SSF46689">
    <property type="entry name" value="Homeodomain-like"/>
    <property type="match status" value="1"/>
</dbReference>
<dbReference type="GO" id="GO:0003676">
    <property type="term" value="F:nucleic acid binding"/>
    <property type="evidence" value="ECO:0007669"/>
    <property type="project" value="InterPro"/>
</dbReference>
<feature type="region of interest" description="Disordered" evidence="1">
    <location>
        <begin position="377"/>
        <end position="426"/>
    </location>
</feature>
<dbReference type="EMBL" id="AP019537">
    <property type="protein sequence ID" value="BBJ05265.1"/>
    <property type="molecule type" value="Genomic_DNA"/>
</dbReference>
<dbReference type="SUPFAM" id="SSF53098">
    <property type="entry name" value="Ribonuclease H-like"/>
    <property type="match status" value="1"/>
</dbReference>
<dbReference type="InterPro" id="IPR001584">
    <property type="entry name" value="Integrase_cat-core"/>
</dbReference>
<evidence type="ECO:0000256" key="1">
    <source>
        <dbReference type="SAM" id="MobiDB-lite"/>
    </source>
</evidence>
<reference evidence="3" key="1">
    <citation type="submission" date="2019-03" db="EMBL/GenBank/DDBJ databases">
        <title>Whole genome analysis of nitrate-reducing bacteria Marinobacter hydrocarbonoclasticus YB03.</title>
        <authorList>
            <person name="Azam A.H."/>
            <person name="Yuk S.R."/>
            <person name="Kamarisima K."/>
            <person name="Miyanaga K."/>
            <person name="Tanji Y."/>
        </authorList>
    </citation>
    <scope>NUCLEOTIDE SEQUENCE</scope>
    <source>
        <strain evidence="3">YB03</strain>
    </source>
</reference>
<dbReference type="InterPro" id="IPR047797">
    <property type="entry name" value="ISNCY_transpos"/>
</dbReference>
<protein>
    <submittedName>
        <fullName evidence="3">Transposase</fullName>
    </submittedName>
</protein>
<sequence length="426" mass="48725">MSRKEVDRLNVIQSVLSKQLTQAQAAKQLSLCIRQIKRLVKRYREQGAAGLVSGHRGKRPNNAIEASVREKALSLIREHYSDFGPTLASEKLAQRHSLVLSAETLRQWMIAEELWVTKRRKAARIHQRRPRRPCRGELVQIDGSPHDWFEGRAPRCTLIVFIDDATGELLALRFVPSETTQSYMETLQTYLTTHGRPVALYSDKHTVFRINNPEREGELTQFSRALKTLDIEAIHANTPQAKGRVERANKTLQDRLVKELRLQGISDIEAANDFLPGFMTLYNDRFAVPPQNPLDAHREVLHSPEELDLILSLHHQRKLSKNLTLQFKNREYQLLAKGQGYAMRGATLTVCEAFDGTLTLFYKGHVMAYRLLSEGEPPTPLDDEKSVQHRVDQAKQTQKARPAYKPAPDHPWRKSARFTEPSQHTT</sequence>
<dbReference type="Pfam" id="PF13565">
    <property type="entry name" value="HTH_32"/>
    <property type="match status" value="1"/>
</dbReference>
<organism evidence="3">
    <name type="scientific">Marinobacter nauticus</name>
    <name type="common">Marinobacter hydrocarbonoclasticus</name>
    <name type="synonym">Marinobacter aquaeolei</name>
    <dbReference type="NCBI Taxonomy" id="2743"/>
    <lineage>
        <taxon>Bacteria</taxon>
        <taxon>Pseudomonadati</taxon>
        <taxon>Pseudomonadota</taxon>
        <taxon>Gammaproteobacteria</taxon>
        <taxon>Pseudomonadales</taxon>
        <taxon>Marinobacteraceae</taxon>
        <taxon>Marinobacter</taxon>
    </lineage>
</organism>
<evidence type="ECO:0000313" key="3">
    <source>
        <dbReference type="EMBL" id="BBJ04683.1"/>
    </source>
</evidence>
<dbReference type="PROSITE" id="PS50994">
    <property type="entry name" value="INTEGRASE"/>
    <property type="match status" value="1"/>
</dbReference>
<evidence type="ECO:0000313" key="5">
    <source>
        <dbReference type="EMBL" id="BBJ05576.1"/>
    </source>
</evidence>
<dbReference type="Gene3D" id="3.30.420.10">
    <property type="entry name" value="Ribonuclease H-like superfamily/Ribonuclease H"/>
    <property type="match status" value="1"/>
</dbReference>
<feature type="domain" description="Integrase catalytic" evidence="2">
    <location>
        <begin position="129"/>
        <end position="312"/>
    </location>
</feature>
<dbReference type="InterPro" id="IPR012337">
    <property type="entry name" value="RNaseH-like_sf"/>
</dbReference>
<evidence type="ECO:0000313" key="4">
    <source>
        <dbReference type="EMBL" id="BBJ05265.1"/>
    </source>
</evidence>
<dbReference type="PANTHER" id="PTHR35004">
    <property type="entry name" value="TRANSPOSASE RV3428C-RELATED"/>
    <property type="match status" value="1"/>
</dbReference>